<accession>A0A9W4XKC0</accession>
<dbReference type="EMBL" id="CAOQHR010000001">
    <property type="protein sequence ID" value="CAI6260377.1"/>
    <property type="molecule type" value="Genomic_DNA"/>
</dbReference>
<sequence>MSTYTLSPLHHLPLSHSNKKKTGIANILYTQLQTQYIFHHPCSSSKKKELHPLLHPPSFTVFFSSTRTRMHSYIHTYITCRTM</sequence>
<organism evidence="1 2">
    <name type="scientific">Periconia digitata</name>
    <dbReference type="NCBI Taxonomy" id="1303443"/>
    <lineage>
        <taxon>Eukaryota</taxon>
        <taxon>Fungi</taxon>
        <taxon>Dikarya</taxon>
        <taxon>Ascomycota</taxon>
        <taxon>Pezizomycotina</taxon>
        <taxon>Dothideomycetes</taxon>
        <taxon>Pleosporomycetidae</taxon>
        <taxon>Pleosporales</taxon>
        <taxon>Massarineae</taxon>
        <taxon>Periconiaceae</taxon>
        <taxon>Periconia</taxon>
    </lineage>
</organism>
<evidence type="ECO:0000313" key="1">
    <source>
        <dbReference type="EMBL" id="CAI6260377.1"/>
    </source>
</evidence>
<gene>
    <name evidence="1" type="ORF">PDIGIT_LOCUS1324</name>
</gene>
<name>A0A9W4XKC0_9PLEO</name>
<proteinExistence type="predicted"/>
<dbReference type="AlphaFoldDB" id="A0A9W4XKC0"/>
<reference evidence="1" key="1">
    <citation type="submission" date="2023-01" db="EMBL/GenBank/DDBJ databases">
        <authorList>
            <person name="Van Ghelder C."/>
            <person name="Rancurel C."/>
        </authorList>
    </citation>
    <scope>NUCLEOTIDE SEQUENCE</scope>
    <source>
        <strain evidence="1">CNCM I-4278</strain>
    </source>
</reference>
<dbReference type="Proteomes" id="UP001152607">
    <property type="component" value="Unassembled WGS sequence"/>
</dbReference>
<protein>
    <submittedName>
        <fullName evidence="1">Uncharacterized protein</fullName>
    </submittedName>
</protein>
<comment type="caution">
    <text evidence="1">The sequence shown here is derived from an EMBL/GenBank/DDBJ whole genome shotgun (WGS) entry which is preliminary data.</text>
</comment>
<evidence type="ECO:0000313" key="2">
    <source>
        <dbReference type="Proteomes" id="UP001152607"/>
    </source>
</evidence>
<keyword evidence="2" id="KW-1185">Reference proteome</keyword>